<dbReference type="PANTHER" id="PTHR11550">
    <property type="entry name" value="CTP SYNTHASE"/>
    <property type="match status" value="1"/>
</dbReference>
<dbReference type="InParanoid" id="B9SLW2"/>
<evidence type="ECO:0000259" key="10">
    <source>
        <dbReference type="Pfam" id="PF00117"/>
    </source>
</evidence>
<organism evidence="11 12">
    <name type="scientific">Ricinus communis</name>
    <name type="common">Castor bean</name>
    <dbReference type="NCBI Taxonomy" id="3988"/>
    <lineage>
        <taxon>Eukaryota</taxon>
        <taxon>Viridiplantae</taxon>
        <taxon>Streptophyta</taxon>
        <taxon>Embryophyta</taxon>
        <taxon>Tracheophyta</taxon>
        <taxon>Spermatophyta</taxon>
        <taxon>Magnoliopsida</taxon>
        <taxon>eudicotyledons</taxon>
        <taxon>Gunneridae</taxon>
        <taxon>Pentapetalae</taxon>
        <taxon>rosids</taxon>
        <taxon>fabids</taxon>
        <taxon>Malpighiales</taxon>
        <taxon>Euphorbiaceae</taxon>
        <taxon>Acalyphoideae</taxon>
        <taxon>Acalypheae</taxon>
        <taxon>Ricinus</taxon>
    </lineage>
</organism>
<dbReference type="EMBL" id="EQ974022">
    <property type="protein sequence ID" value="EEF35408.1"/>
    <property type="molecule type" value="Genomic_DNA"/>
</dbReference>
<dbReference type="InterPro" id="IPR017926">
    <property type="entry name" value="GATASE"/>
</dbReference>
<keyword evidence="4 11" id="KW-0436">Ligase</keyword>
<dbReference type="InterPro" id="IPR004468">
    <property type="entry name" value="CTP_synthase"/>
</dbReference>
<protein>
    <recommendedName>
        <fullName evidence="3">CTP synthase (glutamine hydrolyzing)</fullName>
        <ecNumber evidence="3">6.3.4.2</ecNumber>
    </recommendedName>
</protein>
<keyword evidence="8" id="KW-0665">Pyrimidine biosynthesis</keyword>
<accession>B9SLW2</accession>
<dbReference type="PANTHER" id="PTHR11550:SF34">
    <property type="entry name" value="CTP SYNTHASE"/>
    <property type="match status" value="1"/>
</dbReference>
<dbReference type="Gene3D" id="3.40.50.880">
    <property type="match status" value="1"/>
</dbReference>
<evidence type="ECO:0000256" key="5">
    <source>
        <dbReference type="ARBA" id="ARBA00022741"/>
    </source>
</evidence>
<dbReference type="AlphaFoldDB" id="B9SLW2"/>
<reference evidence="12" key="1">
    <citation type="journal article" date="2010" name="Nat. Biotechnol.">
        <title>Draft genome sequence of the oilseed species Ricinus communis.</title>
        <authorList>
            <person name="Chan A.P."/>
            <person name="Crabtree J."/>
            <person name="Zhao Q."/>
            <person name="Lorenzi H."/>
            <person name="Orvis J."/>
            <person name="Puiu D."/>
            <person name="Melake-Berhan A."/>
            <person name="Jones K.M."/>
            <person name="Redman J."/>
            <person name="Chen G."/>
            <person name="Cahoon E.B."/>
            <person name="Gedil M."/>
            <person name="Stanke M."/>
            <person name="Haas B.J."/>
            <person name="Wortman J.R."/>
            <person name="Fraser-Liggett C.M."/>
            <person name="Ravel J."/>
            <person name="Rabinowicz P.D."/>
        </authorList>
    </citation>
    <scope>NUCLEOTIDE SEQUENCE [LARGE SCALE GENOMIC DNA]</scope>
    <source>
        <strain evidence="12">cv. Hale</strain>
    </source>
</reference>
<evidence type="ECO:0000256" key="4">
    <source>
        <dbReference type="ARBA" id="ARBA00022598"/>
    </source>
</evidence>
<keyword evidence="5" id="KW-0547">Nucleotide-binding</keyword>
<feature type="domain" description="Glutamine amidotransferase" evidence="10">
    <location>
        <begin position="1"/>
        <end position="101"/>
    </location>
</feature>
<dbReference type="GO" id="GO:0005524">
    <property type="term" value="F:ATP binding"/>
    <property type="evidence" value="ECO:0007669"/>
    <property type="project" value="UniProtKB-KW"/>
</dbReference>
<keyword evidence="6" id="KW-0067">ATP-binding</keyword>
<evidence type="ECO:0000313" key="11">
    <source>
        <dbReference type="EMBL" id="EEF35408.1"/>
    </source>
</evidence>
<dbReference type="PROSITE" id="PS51273">
    <property type="entry name" value="GATASE_TYPE_1"/>
    <property type="match status" value="1"/>
</dbReference>
<evidence type="ECO:0000256" key="1">
    <source>
        <dbReference type="ARBA" id="ARBA00005171"/>
    </source>
</evidence>
<comment type="similarity">
    <text evidence="2">Belongs to the CTP synthase family.</text>
</comment>
<comment type="catalytic activity">
    <reaction evidence="9">
        <text>UTP + L-glutamine + ATP + H2O = CTP + L-glutamate + ADP + phosphate + 2 H(+)</text>
        <dbReference type="Rhea" id="RHEA:26426"/>
        <dbReference type="ChEBI" id="CHEBI:15377"/>
        <dbReference type="ChEBI" id="CHEBI:15378"/>
        <dbReference type="ChEBI" id="CHEBI:29985"/>
        <dbReference type="ChEBI" id="CHEBI:30616"/>
        <dbReference type="ChEBI" id="CHEBI:37563"/>
        <dbReference type="ChEBI" id="CHEBI:43474"/>
        <dbReference type="ChEBI" id="CHEBI:46398"/>
        <dbReference type="ChEBI" id="CHEBI:58359"/>
        <dbReference type="ChEBI" id="CHEBI:456216"/>
        <dbReference type="EC" id="6.3.4.2"/>
    </reaction>
</comment>
<comment type="pathway">
    <text evidence="1">Pyrimidine metabolism; CTP biosynthesis via de novo pathway; CTP from UDP: step 2/2.</text>
</comment>
<gene>
    <name evidence="11" type="ORF">RCOM_1557980</name>
</gene>
<evidence type="ECO:0000256" key="6">
    <source>
        <dbReference type="ARBA" id="ARBA00022840"/>
    </source>
</evidence>
<dbReference type="Pfam" id="PF00117">
    <property type="entry name" value="GATase"/>
    <property type="match status" value="1"/>
</dbReference>
<proteinExistence type="inferred from homology"/>
<dbReference type="UniPathway" id="UPA00159">
    <property type="reaction ID" value="UER00277"/>
</dbReference>
<dbReference type="EC" id="6.3.4.2" evidence="3"/>
<keyword evidence="7" id="KW-0315">Glutamine amidotransferase</keyword>
<sequence>MGGTMRLGSRRTYFQVMDCKSAKLYGNRSFIDERHRHRYEVNPDVVARLEDAGLSFTGKDETGQRMEIVELPNHPYYIGAQFHPEFKSRPGKPSALFLGLIAAACGQLDAILQSHKVPNGISNGIPIQKVNVYQNGHASKFARIAADGIYTNCNGVHY</sequence>
<keyword evidence="12" id="KW-1185">Reference proteome</keyword>
<evidence type="ECO:0000256" key="8">
    <source>
        <dbReference type="ARBA" id="ARBA00022975"/>
    </source>
</evidence>
<dbReference type="InterPro" id="IPR029062">
    <property type="entry name" value="Class_I_gatase-like"/>
</dbReference>
<dbReference type="Proteomes" id="UP000008311">
    <property type="component" value="Unassembled WGS sequence"/>
</dbReference>
<dbReference type="GO" id="GO:0003883">
    <property type="term" value="F:CTP synthase activity"/>
    <property type="evidence" value="ECO:0007669"/>
    <property type="project" value="UniProtKB-EC"/>
</dbReference>
<name>B9SLW2_RICCO</name>
<evidence type="ECO:0000256" key="7">
    <source>
        <dbReference type="ARBA" id="ARBA00022962"/>
    </source>
</evidence>
<dbReference type="SUPFAM" id="SSF52317">
    <property type="entry name" value="Class I glutamine amidotransferase-like"/>
    <property type="match status" value="1"/>
</dbReference>
<dbReference type="eggNOG" id="KOG2387">
    <property type="taxonomic scope" value="Eukaryota"/>
</dbReference>
<evidence type="ECO:0000256" key="3">
    <source>
        <dbReference type="ARBA" id="ARBA00012291"/>
    </source>
</evidence>
<evidence type="ECO:0000256" key="9">
    <source>
        <dbReference type="ARBA" id="ARBA00047781"/>
    </source>
</evidence>
<dbReference type="GO" id="GO:0044210">
    <property type="term" value="P:'de novo' CTP biosynthetic process"/>
    <property type="evidence" value="ECO:0007669"/>
    <property type="project" value="UniProtKB-UniPathway"/>
</dbReference>
<dbReference type="STRING" id="3988.B9SLW2"/>
<evidence type="ECO:0000256" key="2">
    <source>
        <dbReference type="ARBA" id="ARBA00007533"/>
    </source>
</evidence>
<evidence type="ECO:0000313" key="12">
    <source>
        <dbReference type="Proteomes" id="UP000008311"/>
    </source>
</evidence>